<name>A0A645AVB4_9ZZZZ</name>
<proteinExistence type="predicted"/>
<protein>
    <submittedName>
        <fullName evidence="1">Uncharacterized protein</fullName>
    </submittedName>
</protein>
<gene>
    <name evidence="1" type="ORF">SDC9_104017</name>
</gene>
<sequence length="125" mass="14270">MAETAKEYMANELADDSSPRKDKLKSIIKNLYVLTIQYESIIKFLVLQCVQKGDMSAELTIMPLLRQVFGNDKNEIELRIIALQILKPIQVASLSAESFRVYTGINLYDEKQRGEFVDILVDNLV</sequence>
<comment type="caution">
    <text evidence="1">The sequence shown here is derived from an EMBL/GenBank/DDBJ whole genome shotgun (WGS) entry which is preliminary data.</text>
</comment>
<dbReference type="AlphaFoldDB" id="A0A645AVB4"/>
<reference evidence="1" key="1">
    <citation type="submission" date="2019-08" db="EMBL/GenBank/DDBJ databases">
        <authorList>
            <person name="Kucharzyk K."/>
            <person name="Murdoch R.W."/>
            <person name="Higgins S."/>
            <person name="Loffler F."/>
        </authorList>
    </citation>
    <scope>NUCLEOTIDE SEQUENCE</scope>
</reference>
<organism evidence="1">
    <name type="scientific">bioreactor metagenome</name>
    <dbReference type="NCBI Taxonomy" id="1076179"/>
    <lineage>
        <taxon>unclassified sequences</taxon>
        <taxon>metagenomes</taxon>
        <taxon>ecological metagenomes</taxon>
    </lineage>
</organism>
<evidence type="ECO:0000313" key="1">
    <source>
        <dbReference type="EMBL" id="MPM57195.1"/>
    </source>
</evidence>
<dbReference type="EMBL" id="VSSQ01016139">
    <property type="protein sequence ID" value="MPM57195.1"/>
    <property type="molecule type" value="Genomic_DNA"/>
</dbReference>
<accession>A0A645AVB4</accession>